<dbReference type="EMBL" id="JACOSL010000001">
    <property type="protein sequence ID" value="MBI1755476.1"/>
    <property type="molecule type" value="Genomic_DNA"/>
</dbReference>
<dbReference type="SMART" id="SM00220">
    <property type="entry name" value="S_TKc"/>
    <property type="match status" value="1"/>
</dbReference>
<evidence type="ECO:0000256" key="7">
    <source>
        <dbReference type="ARBA" id="ARBA00047899"/>
    </source>
</evidence>
<dbReference type="Gene3D" id="1.10.510.10">
    <property type="entry name" value="Transferase(Phosphotransferase) domain 1"/>
    <property type="match status" value="1"/>
</dbReference>
<evidence type="ECO:0000259" key="11">
    <source>
        <dbReference type="PROSITE" id="PS50011"/>
    </source>
</evidence>
<evidence type="ECO:0000256" key="10">
    <source>
        <dbReference type="SAM" id="Phobius"/>
    </source>
</evidence>
<evidence type="ECO:0000259" key="12">
    <source>
        <dbReference type="PROSITE" id="PS51178"/>
    </source>
</evidence>
<evidence type="ECO:0000313" key="14">
    <source>
        <dbReference type="Proteomes" id="UP000727962"/>
    </source>
</evidence>
<evidence type="ECO:0000256" key="2">
    <source>
        <dbReference type="ARBA" id="ARBA00022679"/>
    </source>
</evidence>
<evidence type="ECO:0000256" key="4">
    <source>
        <dbReference type="ARBA" id="ARBA00022741"/>
    </source>
</evidence>
<dbReference type="PROSITE" id="PS50011">
    <property type="entry name" value="PROTEIN_KINASE_DOM"/>
    <property type="match status" value="1"/>
</dbReference>
<evidence type="ECO:0000256" key="5">
    <source>
        <dbReference type="ARBA" id="ARBA00022777"/>
    </source>
</evidence>
<keyword evidence="10" id="KW-0472">Membrane</keyword>
<dbReference type="Gene3D" id="3.30.200.20">
    <property type="entry name" value="Phosphorylase Kinase, domain 1"/>
    <property type="match status" value="1"/>
</dbReference>
<dbReference type="PANTHER" id="PTHR43289">
    <property type="entry name" value="MITOGEN-ACTIVATED PROTEIN KINASE KINASE KINASE 20-RELATED"/>
    <property type="match status" value="1"/>
</dbReference>
<accession>A0A931PVE6</accession>
<reference evidence="13" key="1">
    <citation type="submission" date="2020-07" db="EMBL/GenBank/DDBJ databases">
        <title>Huge and variable diversity of episymbiotic CPR bacteria and DPANN archaea in groundwater ecosystems.</title>
        <authorList>
            <person name="He C.Y."/>
            <person name="Keren R."/>
            <person name="Whittaker M."/>
            <person name="Farag I.F."/>
            <person name="Doudna J."/>
            <person name="Cate J.H.D."/>
            <person name="Banfield J.F."/>
        </authorList>
    </citation>
    <scope>NUCLEOTIDE SEQUENCE</scope>
    <source>
        <strain evidence="13">NC_groundwater_17_Pr7_B-0.1um_64_12</strain>
    </source>
</reference>
<dbReference type="CDD" id="cd14014">
    <property type="entry name" value="STKc_PknB_like"/>
    <property type="match status" value="1"/>
</dbReference>
<proteinExistence type="predicted"/>
<dbReference type="PANTHER" id="PTHR43289:SF6">
    <property type="entry name" value="SERINE_THREONINE-PROTEIN KINASE NEKL-3"/>
    <property type="match status" value="1"/>
</dbReference>
<keyword evidence="3" id="KW-0677">Repeat</keyword>
<feature type="domain" description="PASTA" evidence="12">
    <location>
        <begin position="348"/>
        <end position="415"/>
    </location>
</feature>
<gene>
    <name evidence="13" type="ORF">HYR64_00020</name>
</gene>
<keyword evidence="10" id="KW-1133">Transmembrane helix</keyword>
<comment type="caution">
    <text evidence="13">The sequence shown here is derived from an EMBL/GenBank/DDBJ whole genome shotgun (WGS) entry which is preliminary data.</text>
</comment>
<evidence type="ECO:0000256" key="9">
    <source>
        <dbReference type="SAM" id="MobiDB-lite"/>
    </source>
</evidence>
<keyword evidence="5" id="KW-0418">Kinase</keyword>
<feature type="domain" description="Protein kinase" evidence="11">
    <location>
        <begin position="10"/>
        <end position="273"/>
    </location>
</feature>
<feature type="transmembrane region" description="Helical" evidence="10">
    <location>
        <begin position="321"/>
        <end position="344"/>
    </location>
</feature>
<dbReference type="AlphaFoldDB" id="A0A931PVE6"/>
<keyword evidence="4" id="KW-0547">Nucleotide-binding</keyword>
<keyword evidence="10" id="KW-0812">Transmembrane</keyword>
<feature type="domain" description="PASTA" evidence="12">
    <location>
        <begin position="416"/>
        <end position="484"/>
    </location>
</feature>
<dbReference type="InterPro" id="IPR011009">
    <property type="entry name" value="Kinase-like_dom_sf"/>
</dbReference>
<dbReference type="SUPFAM" id="SSF56112">
    <property type="entry name" value="Protein kinase-like (PK-like)"/>
    <property type="match status" value="1"/>
</dbReference>
<dbReference type="EC" id="2.7.11.1" evidence="1"/>
<dbReference type="CDD" id="cd06577">
    <property type="entry name" value="PASTA_pknB"/>
    <property type="match status" value="2"/>
</dbReference>
<dbReference type="GO" id="GO:0005524">
    <property type="term" value="F:ATP binding"/>
    <property type="evidence" value="ECO:0007669"/>
    <property type="project" value="UniProtKB-KW"/>
</dbReference>
<name>A0A931PVE6_FIMGI</name>
<dbReference type="PROSITE" id="PS51178">
    <property type="entry name" value="PASTA"/>
    <property type="match status" value="2"/>
</dbReference>
<comment type="catalytic activity">
    <reaction evidence="8">
        <text>L-seryl-[protein] + ATP = O-phospho-L-seryl-[protein] + ADP + H(+)</text>
        <dbReference type="Rhea" id="RHEA:17989"/>
        <dbReference type="Rhea" id="RHEA-COMP:9863"/>
        <dbReference type="Rhea" id="RHEA-COMP:11604"/>
        <dbReference type="ChEBI" id="CHEBI:15378"/>
        <dbReference type="ChEBI" id="CHEBI:29999"/>
        <dbReference type="ChEBI" id="CHEBI:30616"/>
        <dbReference type="ChEBI" id="CHEBI:83421"/>
        <dbReference type="ChEBI" id="CHEBI:456216"/>
        <dbReference type="EC" id="2.7.11.1"/>
    </reaction>
</comment>
<sequence length="576" mass="61640">MIGSILGVRYEITASIGDGPIFSAYIAHDRIQDRDVCVRFFRSPFDKEAEFVQAVGLAVGRSASVRSASVEVIWELDSYEGAPFFVGELTRGAPAAERIRKLAPFSASVSIGTALSVLEGLAALHAAGIVHGDVGAANVIIELDGSAKLQLGGVWEAYRASQTAGAVVLPHLAASLAPEVSAGGQPSPASDLYAVGVLLFQLLTGRLPYPAETPLSMALKHATDPIPSARALNPSIPRVLEEILKRALAKEPSARYATASEMSADLRALQEALRFGKSIGWPIRHGAPAATHRPVAPQMSATRLSRRFLDEEAEETSDLPVWLRSSLLIGLALLCGLVLTFLLFNVRKPRMVPVPNVRNMTLSEARSALKGAHLEVRVQSHVPNEKVPAESVVDVVPGPGVEVREGSEVAVRLSTGSRFVEVPELNGRTIDEAKAILGALGLELDERVDTMPSSEVPKGKIVAQAPSARTRVDRGSHVHPSVSAGAAASRERPIVDRPKVVYTLKMKLTGLDGPTRVKVEMTDDDGTSKIFDEQRQPDDNVEIVAEGRGAKATFRVYYGGTLVKTVTKEAETERPK</sequence>
<comment type="catalytic activity">
    <reaction evidence="7">
        <text>L-threonyl-[protein] + ATP = O-phospho-L-threonyl-[protein] + ADP + H(+)</text>
        <dbReference type="Rhea" id="RHEA:46608"/>
        <dbReference type="Rhea" id="RHEA-COMP:11060"/>
        <dbReference type="Rhea" id="RHEA-COMP:11605"/>
        <dbReference type="ChEBI" id="CHEBI:15378"/>
        <dbReference type="ChEBI" id="CHEBI:30013"/>
        <dbReference type="ChEBI" id="CHEBI:30616"/>
        <dbReference type="ChEBI" id="CHEBI:61977"/>
        <dbReference type="ChEBI" id="CHEBI:456216"/>
        <dbReference type="EC" id="2.7.11.1"/>
    </reaction>
</comment>
<evidence type="ECO:0000313" key="13">
    <source>
        <dbReference type="EMBL" id="MBI1755476.1"/>
    </source>
</evidence>
<keyword evidence="6" id="KW-0067">ATP-binding</keyword>
<dbReference type="Proteomes" id="UP000727962">
    <property type="component" value="Unassembled WGS sequence"/>
</dbReference>
<dbReference type="SMART" id="SM00740">
    <property type="entry name" value="PASTA"/>
    <property type="match status" value="2"/>
</dbReference>
<dbReference type="InterPro" id="IPR000719">
    <property type="entry name" value="Prot_kinase_dom"/>
</dbReference>
<evidence type="ECO:0000256" key="6">
    <source>
        <dbReference type="ARBA" id="ARBA00022840"/>
    </source>
</evidence>
<evidence type="ECO:0000256" key="1">
    <source>
        <dbReference type="ARBA" id="ARBA00012513"/>
    </source>
</evidence>
<keyword evidence="2" id="KW-0808">Transferase</keyword>
<feature type="region of interest" description="Disordered" evidence="9">
    <location>
        <begin position="470"/>
        <end position="490"/>
    </location>
</feature>
<organism evidence="13 14">
    <name type="scientific">Fimbriimonas ginsengisoli</name>
    <dbReference type="NCBI Taxonomy" id="1005039"/>
    <lineage>
        <taxon>Bacteria</taxon>
        <taxon>Bacillati</taxon>
        <taxon>Armatimonadota</taxon>
        <taxon>Fimbriimonadia</taxon>
        <taxon>Fimbriimonadales</taxon>
        <taxon>Fimbriimonadaceae</taxon>
        <taxon>Fimbriimonas</taxon>
    </lineage>
</organism>
<evidence type="ECO:0000256" key="3">
    <source>
        <dbReference type="ARBA" id="ARBA00022737"/>
    </source>
</evidence>
<evidence type="ECO:0000256" key="8">
    <source>
        <dbReference type="ARBA" id="ARBA00048679"/>
    </source>
</evidence>
<protein>
    <recommendedName>
        <fullName evidence="1">non-specific serine/threonine protein kinase</fullName>
        <ecNumber evidence="1">2.7.11.1</ecNumber>
    </recommendedName>
</protein>
<dbReference type="Pfam" id="PF03793">
    <property type="entry name" value="PASTA"/>
    <property type="match status" value="2"/>
</dbReference>
<dbReference type="Gene3D" id="3.30.10.20">
    <property type="match status" value="2"/>
</dbReference>
<dbReference type="InterPro" id="IPR005543">
    <property type="entry name" value="PASTA_dom"/>
</dbReference>
<dbReference type="Pfam" id="PF00069">
    <property type="entry name" value="Pkinase"/>
    <property type="match status" value="1"/>
</dbReference>
<dbReference type="GO" id="GO:0004674">
    <property type="term" value="F:protein serine/threonine kinase activity"/>
    <property type="evidence" value="ECO:0007669"/>
    <property type="project" value="UniProtKB-EC"/>
</dbReference>